<comment type="caution">
    <text evidence="1">The sequence shown here is derived from an EMBL/GenBank/DDBJ whole genome shotgun (WGS) entry which is preliminary data.</text>
</comment>
<protein>
    <submittedName>
        <fullName evidence="1">Uncharacterized protein</fullName>
    </submittedName>
</protein>
<proteinExistence type="predicted"/>
<evidence type="ECO:0000313" key="1">
    <source>
        <dbReference type="EMBL" id="KAJ8128244.1"/>
    </source>
</evidence>
<keyword evidence="2" id="KW-1185">Reference proteome</keyword>
<name>A0ACC2JLL3_9PEZI</name>
<dbReference type="Proteomes" id="UP001153332">
    <property type="component" value="Unassembled WGS sequence"/>
</dbReference>
<reference evidence="1" key="1">
    <citation type="submission" date="2022-12" db="EMBL/GenBank/DDBJ databases">
        <title>Genome Sequence of Lasiodiplodia mahajangana.</title>
        <authorList>
            <person name="Buettner E."/>
        </authorList>
    </citation>
    <scope>NUCLEOTIDE SEQUENCE</scope>
    <source>
        <strain evidence="1">VT137</strain>
    </source>
</reference>
<gene>
    <name evidence="1" type="ORF">O1611_g5391</name>
</gene>
<organism evidence="1 2">
    <name type="scientific">Lasiodiplodia mahajangana</name>
    <dbReference type="NCBI Taxonomy" id="1108764"/>
    <lineage>
        <taxon>Eukaryota</taxon>
        <taxon>Fungi</taxon>
        <taxon>Dikarya</taxon>
        <taxon>Ascomycota</taxon>
        <taxon>Pezizomycotina</taxon>
        <taxon>Dothideomycetes</taxon>
        <taxon>Dothideomycetes incertae sedis</taxon>
        <taxon>Botryosphaeriales</taxon>
        <taxon>Botryosphaeriaceae</taxon>
        <taxon>Lasiodiplodia</taxon>
    </lineage>
</organism>
<sequence length="248" mass="28458">MGVATRHDLEAILDFMVEYAYDMKQDTGVVPYPQRSQDDVDRTKAEIRQRYRDAIGAIMDCSIRGRMTGIVVLIEYDGQIKGVAAANIVSLGFDDPWSRNERRVYSSGDSRWVFPGYAYMNLLREVMTHRSNGNRPVLSVPYFMFSLERYFLMPCLQGLSKFIKKLGREFKHSTIVNTYCGNAYTEISPSLDIFLQYPVGSAIKDDTTDPRQNCHPYVLRAKFMPRVRHSPPPARYLDESVQGALRLM</sequence>
<dbReference type="EMBL" id="JAPUUL010001137">
    <property type="protein sequence ID" value="KAJ8128244.1"/>
    <property type="molecule type" value="Genomic_DNA"/>
</dbReference>
<evidence type="ECO:0000313" key="2">
    <source>
        <dbReference type="Proteomes" id="UP001153332"/>
    </source>
</evidence>
<accession>A0ACC2JLL3</accession>